<dbReference type="STRING" id="1561998.A0A1I7TUR3"/>
<dbReference type="eggNOG" id="ENOG502R0YW">
    <property type="taxonomic scope" value="Eukaryota"/>
</dbReference>
<evidence type="ECO:0000313" key="4">
    <source>
        <dbReference type="Proteomes" id="UP000095282"/>
    </source>
</evidence>
<proteinExistence type="predicted"/>
<feature type="chain" id="PRO_5009308002" evidence="1">
    <location>
        <begin position="20"/>
        <end position="345"/>
    </location>
</feature>
<feature type="domain" description="DUF7591" evidence="3">
    <location>
        <begin position="238"/>
        <end position="339"/>
    </location>
</feature>
<evidence type="ECO:0000256" key="1">
    <source>
        <dbReference type="SAM" id="SignalP"/>
    </source>
</evidence>
<dbReference type="Pfam" id="PF24511">
    <property type="entry name" value="DUF7591"/>
    <property type="match status" value="1"/>
</dbReference>
<evidence type="ECO:0000259" key="2">
    <source>
        <dbReference type="Pfam" id="PF02408"/>
    </source>
</evidence>
<dbReference type="PANTHER" id="PTHR47155">
    <property type="entry name" value="DOWNSTREAM OF DAF-16 (REGULATED BY DAF-16)-RELATED"/>
    <property type="match status" value="1"/>
</dbReference>
<keyword evidence="1" id="KW-0732">Signal</keyword>
<dbReference type="AlphaFoldDB" id="A0A1I7TUR3"/>
<accession>A0A1I7TUR3</accession>
<evidence type="ECO:0000259" key="3">
    <source>
        <dbReference type="Pfam" id="PF24511"/>
    </source>
</evidence>
<dbReference type="InterPro" id="IPR003366">
    <property type="entry name" value="CUB-like_dom"/>
</dbReference>
<dbReference type="WBParaSite" id="Csp11.Scaffold629.g11981.t1">
    <property type="protein sequence ID" value="Csp11.Scaffold629.g11981.t1"/>
    <property type="gene ID" value="Csp11.Scaffold629.g11981"/>
</dbReference>
<dbReference type="InterPro" id="IPR056013">
    <property type="entry name" value="DUF7591"/>
</dbReference>
<keyword evidence="4" id="KW-1185">Reference proteome</keyword>
<feature type="domain" description="CUB-like" evidence="2">
    <location>
        <begin position="21"/>
        <end position="134"/>
    </location>
</feature>
<organism evidence="4 5">
    <name type="scientific">Caenorhabditis tropicalis</name>
    <dbReference type="NCBI Taxonomy" id="1561998"/>
    <lineage>
        <taxon>Eukaryota</taxon>
        <taxon>Metazoa</taxon>
        <taxon>Ecdysozoa</taxon>
        <taxon>Nematoda</taxon>
        <taxon>Chromadorea</taxon>
        <taxon>Rhabditida</taxon>
        <taxon>Rhabditina</taxon>
        <taxon>Rhabditomorpha</taxon>
        <taxon>Rhabditoidea</taxon>
        <taxon>Rhabditidae</taxon>
        <taxon>Peloderinae</taxon>
        <taxon>Caenorhabditis</taxon>
    </lineage>
</organism>
<name>A0A1I7TUR3_9PELO</name>
<feature type="signal peptide" evidence="1">
    <location>
        <begin position="1"/>
        <end position="19"/>
    </location>
</feature>
<dbReference type="PANTHER" id="PTHR47155:SF3">
    <property type="entry name" value="CUB-LIKE DOMAIN-CONTAINING PROTEIN"/>
    <property type="match status" value="1"/>
</dbReference>
<protein>
    <submittedName>
        <fullName evidence="5">CUB_2 domain-containing protein</fullName>
    </submittedName>
</protein>
<dbReference type="Pfam" id="PF02408">
    <property type="entry name" value="CUB_2"/>
    <property type="match status" value="1"/>
</dbReference>
<dbReference type="Proteomes" id="UP000095282">
    <property type="component" value="Unplaced"/>
</dbReference>
<sequence length="345" mass="37879">MFSPLIFLLLLALPLAISAGKCRIGTVVNRPFTNQPYSFPTNWNESHSAPHLDADQSCSWVVTIPQGFYVKLVIAGRINDSVGHFQMVDGNGNVVMSQHENKEPYYFPSPKFTLIVNNEAPATFGFKVQWAPFPIINEYEAGIAMLAHIVNITENVFGAEFSAPGASLMAFPANTSHSHTLRSAMVFQGKDANGTYLTNLFNIYNTHTQYIAPNALIYIVNVEAQGVKDKLLVQSSQYTNDLNPYHQLFCAPGATCSKTLNGGNSKSGLVYIEDQDQTLNAITMDVTATLSIYYGSQTDFFFLGSYTGATIQSNLPLTFSGGYMTQYIISHGKAELTLQMSNDVL</sequence>
<reference evidence="5" key="1">
    <citation type="submission" date="2016-11" db="UniProtKB">
        <authorList>
            <consortium name="WormBaseParasite"/>
        </authorList>
    </citation>
    <scope>IDENTIFICATION</scope>
</reference>
<evidence type="ECO:0000313" key="5">
    <source>
        <dbReference type="WBParaSite" id="Csp11.Scaffold629.g11981.t1"/>
    </source>
</evidence>